<dbReference type="Proteomes" id="UP001304071">
    <property type="component" value="Chromosome 2"/>
</dbReference>
<evidence type="ECO:0000313" key="4">
    <source>
        <dbReference type="EMBL" id="WPC76194.1"/>
    </source>
</evidence>
<keyword evidence="5" id="KW-1185">Reference proteome</keyword>
<evidence type="ECO:0000259" key="3">
    <source>
        <dbReference type="Pfam" id="PF01301"/>
    </source>
</evidence>
<dbReference type="InterPro" id="IPR031330">
    <property type="entry name" value="Gly_Hdrlase_35_cat"/>
</dbReference>
<comment type="similarity">
    <text evidence="1 2">Belongs to the glycosyl hydrolase 35 family.</text>
</comment>
<feature type="domain" description="Glycoside hydrolase 35 catalytic" evidence="3">
    <location>
        <begin position="38"/>
        <end position="380"/>
    </location>
</feature>
<name>A0ABZ0QI79_9VIBR</name>
<proteinExistence type="inferred from homology"/>
<keyword evidence="4" id="KW-0378">Hydrolase</keyword>
<protein>
    <submittedName>
        <fullName evidence="4">Beta-galactosidase</fullName>
        <ecNumber evidence="4">3.2.1.23</ecNumber>
    </submittedName>
</protein>
<keyword evidence="4" id="KW-0326">Glycosidase</keyword>
<dbReference type="InterPro" id="IPR017853">
    <property type="entry name" value="GH"/>
</dbReference>
<sequence>MIYKFKDEQPTKLLRGHLHLGGSNQTTTIDVNSHYLEKNGQCWIPVMGEIHYGRVNRESWKAELLKMKAGGVTLIAAYVFWIFHEEEEGQFNFSGNYDLRHFLELIQECGLDVVLRIGPWCHAELRNGGFPEWLLAKGCETRTDDPEYLGYVTRYWSQLKEQVSDFLFENGGPICAIQLENELTDNAVHIKTLKNIAIELGLNAPLYTATGWNATYGAAIPELDVLPVFGGYADAPWENHTRQLEPVSHYFFLPARNDHSIGKDLIIAKETDEDVFQMKYDLYPFATCEIGAGIQVTHHRRPIISADDAASLAMVKIGCGNNLPGYYMYHGGTNPIGKHHTMQESKCTGYPNDLPVRSYDFQAPIGEFGQINPQYGKLKIQHLFLQAFGDSLGKMCPQFQAMEIEGRNDTTSLRYALRTDGNSGYVFVNNYQRHSMLAPHESVQFEVPVADGHFVFPQQGINVPCGSYFMLPYNLEINGVVLSYSTAQLVYQDRNTLFFMAIDGIEPEYVWADGSQQKVRTGLDNQITVHVNGVTLTLVTLSQEQAEHLFVLDDNIFYSNADLYLDGDKLTAYRVGNSDLSLSWWNGARFIHHEFSKVSLLNHVDLTEIAVATPTSLGSEELALSKTDNLKTWTLDFSHIDIRDNVDALIRFDYVGDIAQLYVDDELVADDFYKGTHWDVSLKHILEFGDKATLVITEKANDDIYIESEERVGLELKKVSVKVIYSNQFDISHIKY</sequence>
<dbReference type="PRINTS" id="PR00742">
    <property type="entry name" value="GLHYDRLASE35"/>
</dbReference>
<gene>
    <name evidence="4" type="ORF">R8Z52_16835</name>
</gene>
<dbReference type="Pfam" id="PF01301">
    <property type="entry name" value="Glyco_hydro_35"/>
    <property type="match status" value="1"/>
</dbReference>
<dbReference type="InterPro" id="IPR001944">
    <property type="entry name" value="Glycoside_Hdrlase_35"/>
</dbReference>
<organism evidence="4 5">
    <name type="scientific">Vibrio porteresiae DSM 19223</name>
    <dbReference type="NCBI Taxonomy" id="1123496"/>
    <lineage>
        <taxon>Bacteria</taxon>
        <taxon>Pseudomonadati</taxon>
        <taxon>Pseudomonadota</taxon>
        <taxon>Gammaproteobacteria</taxon>
        <taxon>Vibrionales</taxon>
        <taxon>Vibrionaceae</taxon>
        <taxon>Vibrio</taxon>
    </lineage>
</organism>
<accession>A0ABZ0QI79</accession>
<reference evidence="4 5" key="1">
    <citation type="submission" date="2023-11" db="EMBL/GenBank/DDBJ databases">
        <title>Plant-associative lifestyle of Vibrio porteresiae and its evolutionary dynamics.</title>
        <authorList>
            <person name="Rameshkumar N."/>
            <person name="Kirti K."/>
        </authorList>
    </citation>
    <scope>NUCLEOTIDE SEQUENCE [LARGE SCALE GENOMIC DNA]</scope>
    <source>
        <strain evidence="4 5">MSSRF30</strain>
    </source>
</reference>
<dbReference type="PANTHER" id="PTHR23421">
    <property type="entry name" value="BETA-GALACTOSIDASE RELATED"/>
    <property type="match status" value="1"/>
</dbReference>
<dbReference type="EC" id="3.2.1.23" evidence="4"/>
<evidence type="ECO:0000256" key="1">
    <source>
        <dbReference type="ARBA" id="ARBA00009809"/>
    </source>
</evidence>
<dbReference type="RefSeq" id="WP_261896602.1">
    <property type="nucleotide sequence ID" value="NZ_AP024896.1"/>
</dbReference>
<dbReference type="EMBL" id="CP138204">
    <property type="protein sequence ID" value="WPC76194.1"/>
    <property type="molecule type" value="Genomic_DNA"/>
</dbReference>
<dbReference type="Gene3D" id="3.20.20.80">
    <property type="entry name" value="Glycosidases"/>
    <property type="match status" value="1"/>
</dbReference>
<evidence type="ECO:0000313" key="5">
    <source>
        <dbReference type="Proteomes" id="UP001304071"/>
    </source>
</evidence>
<dbReference type="GO" id="GO:0004565">
    <property type="term" value="F:beta-galactosidase activity"/>
    <property type="evidence" value="ECO:0007669"/>
    <property type="project" value="UniProtKB-EC"/>
</dbReference>
<dbReference type="SUPFAM" id="SSF51445">
    <property type="entry name" value="(Trans)glycosidases"/>
    <property type="match status" value="1"/>
</dbReference>
<evidence type="ECO:0000256" key="2">
    <source>
        <dbReference type="RuleBase" id="RU003679"/>
    </source>
</evidence>